<keyword evidence="2" id="KW-1185">Reference proteome</keyword>
<accession>A0ABQ9I9K1</accession>
<protein>
    <submittedName>
        <fullName evidence="1">Uncharacterized protein</fullName>
    </submittedName>
</protein>
<dbReference type="Proteomes" id="UP001159363">
    <property type="component" value="Chromosome 2"/>
</dbReference>
<reference evidence="1 2" key="1">
    <citation type="submission" date="2023-02" db="EMBL/GenBank/DDBJ databases">
        <title>LHISI_Scaffold_Assembly.</title>
        <authorList>
            <person name="Stuart O.P."/>
            <person name="Cleave R."/>
            <person name="Magrath M.J.L."/>
            <person name="Mikheyev A.S."/>
        </authorList>
    </citation>
    <scope>NUCLEOTIDE SEQUENCE [LARGE SCALE GENOMIC DNA]</scope>
    <source>
        <strain evidence="1">Daus_M_001</strain>
        <tissue evidence="1">Leg muscle</tissue>
    </source>
</reference>
<gene>
    <name evidence="1" type="ORF">PR048_005931</name>
</gene>
<name>A0ABQ9I9K1_9NEOP</name>
<evidence type="ECO:0000313" key="1">
    <source>
        <dbReference type="EMBL" id="KAJ8893340.1"/>
    </source>
</evidence>
<organism evidence="1 2">
    <name type="scientific">Dryococelus australis</name>
    <dbReference type="NCBI Taxonomy" id="614101"/>
    <lineage>
        <taxon>Eukaryota</taxon>
        <taxon>Metazoa</taxon>
        <taxon>Ecdysozoa</taxon>
        <taxon>Arthropoda</taxon>
        <taxon>Hexapoda</taxon>
        <taxon>Insecta</taxon>
        <taxon>Pterygota</taxon>
        <taxon>Neoptera</taxon>
        <taxon>Polyneoptera</taxon>
        <taxon>Phasmatodea</taxon>
        <taxon>Verophasmatodea</taxon>
        <taxon>Anareolatae</taxon>
        <taxon>Phasmatidae</taxon>
        <taxon>Eurycanthinae</taxon>
        <taxon>Dryococelus</taxon>
    </lineage>
</organism>
<proteinExistence type="predicted"/>
<dbReference type="EMBL" id="JARBHB010000002">
    <property type="protein sequence ID" value="KAJ8893340.1"/>
    <property type="molecule type" value="Genomic_DNA"/>
</dbReference>
<evidence type="ECO:0000313" key="2">
    <source>
        <dbReference type="Proteomes" id="UP001159363"/>
    </source>
</evidence>
<comment type="caution">
    <text evidence="1">The sequence shown here is derived from an EMBL/GenBank/DDBJ whole genome shotgun (WGS) entry which is preliminary data.</text>
</comment>
<sequence>MKLFLVQHSGGDNICDKDEITKRPKEYTEEWPCLVHSSNSLSSVFCSVCRCNFLVAYGGRDDCHKHVSSTIHKYFVELRDSNKNVTVFFTNSDEGNAVTNAELFLRHFSLNITYP</sequence>